<dbReference type="Proteomes" id="UP000321577">
    <property type="component" value="Unassembled WGS sequence"/>
</dbReference>
<feature type="domain" description="Sulfatase N-terminal" evidence="8">
    <location>
        <begin position="30"/>
        <end position="393"/>
    </location>
</feature>
<dbReference type="Gene3D" id="3.40.720.10">
    <property type="entry name" value="Alkaline Phosphatase, subunit A"/>
    <property type="match status" value="1"/>
</dbReference>
<dbReference type="SUPFAM" id="SSF53649">
    <property type="entry name" value="Alkaline phosphatase-like"/>
    <property type="match status" value="1"/>
</dbReference>
<dbReference type="PANTHER" id="PTHR42693:SF42">
    <property type="entry name" value="ARYLSULFATASE G"/>
    <property type="match status" value="1"/>
</dbReference>
<evidence type="ECO:0000256" key="2">
    <source>
        <dbReference type="ARBA" id="ARBA00008779"/>
    </source>
</evidence>
<accession>A0A512M6S2</accession>
<sequence>MERVLSAVMIRLALLLSLLALLHPSHAAQPNVVLFLVDDMGWMDSGVYGSKYYETPNMDRFAKRAMRFTNAYSQPLCSPTRASILSGQYTARHGITTASGHQPPQPAGHVFLKKDAAANAPMLLPESKNYLEPSQITLAETLKGAGYRTAHIGKWHLGLTQPHWPEQQGFDVAFHCHPDPGPPGEYFSPYGVVAEGRPGGKVKVGAITDGPAGEYIVDRQAQEAVKFIQASKGGPFFLNLWCYGVHGPWGHKEEYTKAFASKKDPTGRQGNPIMASMLKSVDECFGRILDELDQNGLTENTIIIFTSDNGGNVHSNTIEEGKKSANEAWQKWAGLQPPTMNTPLRDGKGTLYEGGTRVPMMWSWAGKIAPGGTSETVVGPIDIYPTVIDLAGIAKPAEQVFDGVSYAKVLKGQGNLERQAYFNYHPHAGAHRAGGVWVRSGDFKLLRWFGNPGSSELYNLREDLSEANDLTAKMPEKVKELEALIDGFLKDTGATYPRPNPAYVPVAAKAPARPGKGVAADPLDGWKERGCKATPADGILTMKSTGKAGAGFLGHGMAKMQGPATVKVRVRSASGGAGKVDCFPKGAGDPEGMHSTPFEVKAGDWQELSVSIKSAGLLGTLRLYLPDSEIDVIEVAPEKGKPQKWDF</sequence>
<keyword evidence="6" id="KW-0106">Calcium</keyword>
<keyword evidence="10" id="KW-1185">Reference proteome</keyword>
<evidence type="ECO:0000256" key="6">
    <source>
        <dbReference type="ARBA" id="ARBA00022837"/>
    </source>
</evidence>
<comment type="caution">
    <text evidence="9">The sequence shown here is derived from an EMBL/GenBank/DDBJ whole genome shotgun (WGS) entry which is preliminary data.</text>
</comment>
<dbReference type="CDD" id="cd16144">
    <property type="entry name" value="ARS_like"/>
    <property type="match status" value="1"/>
</dbReference>
<dbReference type="Gene3D" id="3.30.1120.10">
    <property type="match status" value="1"/>
</dbReference>
<protein>
    <recommendedName>
        <fullName evidence="8">Sulfatase N-terminal domain-containing protein</fullName>
    </recommendedName>
</protein>
<dbReference type="GO" id="GO:0004065">
    <property type="term" value="F:arylsulfatase activity"/>
    <property type="evidence" value="ECO:0007669"/>
    <property type="project" value="TreeGrafter"/>
</dbReference>
<comment type="cofactor">
    <cofactor evidence="1">
        <name>Ca(2+)</name>
        <dbReference type="ChEBI" id="CHEBI:29108"/>
    </cofactor>
</comment>
<dbReference type="GO" id="GO:0046872">
    <property type="term" value="F:metal ion binding"/>
    <property type="evidence" value="ECO:0007669"/>
    <property type="project" value="UniProtKB-KW"/>
</dbReference>
<comment type="similarity">
    <text evidence="2">Belongs to the sulfatase family.</text>
</comment>
<dbReference type="InterPro" id="IPR024607">
    <property type="entry name" value="Sulfatase_CS"/>
</dbReference>
<name>A0A512M6S2_9BACT</name>
<dbReference type="InterPro" id="IPR000917">
    <property type="entry name" value="Sulfatase_N"/>
</dbReference>
<feature type="chain" id="PRO_5022100247" description="Sulfatase N-terminal domain-containing protein" evidence="7">
    <location>
        <begin position="28"/>
        <end position="647"/>
    </location>
</feature>
<proteinExistence type="inferred from homology"/>
<evidence type="ECO:0000313" key="10">
    <source>
        <dbReference type="Proteomes" id="UP000321577"/>
    </source>
</evidence>
<keyword evidence="3" id="KW-0479">Metal-binding</keyword>
<evidence type="ECO:0000256" key="3">
    <source>
        <dbReference type="ARBA" id="ARBA00022723"/>
    </source>
</evidence>
<evidence type="ECO:0000256" key="1">
    <source>
        <dbReference type="ARBA" id="ARBA00001913"/>
    </source>
</evidence>
<evidence type="ECO:0000256" key="5">
    <source>
        <dbReference type="ARBA" id="ARBA00022801"/>
    </source>
</evidence>
<dbReference type="InterPro" id="IPR017850">
    <property type="entry name" value="Alkaline_phosphatase_core_sf"/>
</dbReference>
<dbReference type="PROSITE" id="PS00149">
    <property type="entry name" value="SULFATASE_2"/>
    <property type="match status" value="1"/>
</dbReference>
<evidence type="ECO:0000256" key="4">
    <source>
        <dbReference type="ARBA" id="ARBA00022729"/>
    </source>
</evidence>
<dbReference type="InterPro" id="IPR050738">
    <property type="entry name" value="Sulfatase"/>
</dbReference>
<evidence type="ECO:0000259" key="8">
    <source>
        <dbReference type="Pfam" id="PF00884"/>
    </source>
</evidence>
<keyword evidence="4 7" id="KW-0732">Signal</keyword>
<evidence type="ECO:0000313" key="9">
    <source>
        <dbReference type="EMBL" id="GEP42437.1"/>
    </source>
</evidence>
<dbReference type="PANTHER" id="PTHR42693">
    <property type="entry name" value="ARYLSULFATASE FAMILY MEMBER"/>
    <property type="match status" value="1"/>
</dbReference>
<gene>
    <name evidence="9" type="ORF">BGE01nite_17280</name>
</gene>
<feature type="signal peptide" evidence="7">
    <location>
        <begin position="1"/>
        <end position="27"/>
    </location>
</feature>
<dbReference type="AlphaFoldDB" id="A0A512M6S2"/>
<keyword evidence="5" id="KW-0378">Hydrolase</keyword>
<reference evidence="9 10" key="1">
    <citation type="submission" date="2019-07" db="EMBL/GenBank/DDBJ databases">
        <title>Whole genome shotgun sequence of Brevifollis gellanilyticus NBRC 108608.</title>
        <authorList>
            <person name="Hosoyama A."/>
            <person name="Uohara A."/>
            <person name="Ohji S."/>
            <person name="Ichikawa N."/>
        </authorList>
    </citation>
    <scope>NUCLEOTIDE SEQUENCE [LARGE SCALE GENOMIC DNA]</scope>
    <source>
        <strain evidence="9 10">NBRC 108608</strain>
    </source>
</reference>
<dbReference type="Pfam" id="PF00884">
    <property type="entry name" value="Sulfatase"/>
    <property type="match status" value="1"/>
</dbReference>
<dbReference type="EMBL" id="BKAG01000010">
    <property type="protein sequence ID" value="GEP42437.1"/>
    <property type="molecule type" value="Genomic_DNA"/>
</dbReference>
<evidence type="ECO:0000256" key="7">
    <source>
        <dbReference type="SAM" id="SignalP"/>
    </source>
</evidence>
<organism evidence="9 10">
    <name type="scientific">Brevifollis gellanilyticus</name>
    <dbReference type="NCBI Taxonomy" id="748831"/>
    <lineage>
        <taxon>Bacteria</taxon>
        <taxon>Pseudomonadati</taxon>
        <taxon>Verrucomicrobiota</taxon>
        <taxon>Verrucomicrobiia</taxon>
        <taxon>Verrucomicrobiales</taxon>
        <taxon>Verrucomicrobiaceae</taxon>
    </lineage>
</organism>